<evidence type="ECO:0000259" key="5">
    <source>
        <dbReference type="SMART" id="SM00903"/>
    </source>
</evidence>
<dbReference type="SUPFAM" id="SSF50475">
    <property type="entry name" value="FMN-binding split barrel"/>
    <property type="match status" value="1"/>
</dbReference>
<keyword evidence="6" id="KW-0560">Oxidoreductase</keyword>
<evidence type="ECO:0000256" key="4">
    <source>
        <dbReference type="ARBA" id="ARBA00038054"/>
    </source>
</evidence>
<name>A0ABW1KHN4_9ACTN</name>
<dbReference type="Pfam" id="PF01613">
    <property type="entry name" value="Flavin_Reduct"/>
    <property type="match status" value="1"/>
</dbReference>
<dbReference type="GO" id="GO:0016491">
    <property type="term" value="F:oxidoreductase activity"/>
    <property type="evidence" value="ECO:0007669"/>
    <property type="project" value="UniProtKB-KW"/>
</dbReference>
<evidence type="ECO:0000313" key="7">
    <source>
        <dbReference type="Proteomes" id="UP001596203"/>
    </source>
</evidence>
<sequence>MYVKSAELDLAHCYKLLTGVVIPRPIAWITSVSDDGVVNLAPFSQFTILSYSPPIIGVSIGHKGRTPKDTLRNILARRTFVVNIPSYAMMEQVHASSAELGADVSEAEALSVSMRPTGIDGVPGVAQAQVRLECRLYRTETYGNDQSVLVSGVVDAFDIADDAVDNFRVDARTIDPLARLGGPNYARMAEYSTLAPVGATPAEVIDSRRE</sequence>
<dbReference type="PANTHER" id="PTHR33798">
    <property type="entry name" value="FLAVOPROTEIN OXYGENASE"/>
    <property type="match status" value="1"/>
</dbReference>
<keyword evidence="2" id="KW-0285">Flavoprotein</keyword>
<dbReference type="InterPro" id="IPR002563">
    <property type="entry name" value="Flavin_Rdtase-like_dom"/>
</dbReference>
<accession>A0ABW1KHN4</accession>
<gene>
    <name evidence="6" type="ORF">ACFP2T_27485</name>
</gene>
<evidence type="ECO:0000313" key="6">
    <source>
        <dbReference type="EMBL" id="MFC6019928.1"/>
    </source>
</evidence>
<comment type="caution">
    <text evidence="6">The sequence shown here is derived from an EMBL/GenBank/DDBJ whole genome shotgun (WGS) entry which is preliminary data.</text>
</comment>
<reference evidence="7" key="1">
    <citation type="journal article" date="2019" name="Int. J. Syst. Evol. Microbiol.">
        <title>The Global Catalogue of Microorganisms (GCM) 10K type strain sequencing project: providing services to taxonomists for standard genome sequencing and annotation.</title>
        <authorList>
            <consortium name="The Broad Institute Genomics Platform"/>
            <consortium name="The Broad Institute Genome Sequencing Center for Infectious Disease"/>
            <person name="Wu L."/>
            <person name="Ma J."/>
        </authorList>
    </citation>
    <scope>NUCLEOTIDE SEQUENCE [LARGE SCALE GENOMIC DNA]</scope>
    <source>
        <strain evidence="7">ZS-35-S2</strain>
    </source>
</reference>
<keyword evidence="7" id="KW-1185">Reference proteome</keyword>
<evidence type="ECO:0000256" key="1">
    <source>
        <dbReference type="ARBA" id="ARBA00001917"/>
    </source>
</evidence>
<feature type="domain" description="Flavin reductase like" evidence="5">
    <location>
        <begin position="19"/>
        <end position="169"/>
    </location>
</feature>
<evidence type="ECO:0000256" key="3">
    <source>
        <dbReference type="ARBA" id="ARBA00022643"/>
    </source>
</evidence>
<dbReference type="RefSeq" id="WP_377426455.1">
    <property type="nucleotide sequence ID" value="NZ_JBHSPR010000023.1"/>
</dbReference>
<dbReference type="InterPro" id="IPR012349">
    <property type="entry name" value="Split_barrel_FMN-bd"/>
</dbReference>
<organism evidence="6 7">
    <name type="scientific">Plantactinospora solaniradicis</name>
    <dbReference type="NCBI Taxonomy" id="1723736"/>
    <lineage>
        <taxon>Bacteria</taxon>
        <taxon>Bacillati</taxon>
        <taxon>Actinomycetota</taxon>
        <taxon>Actinomycetes</taxon>
        <taxon>Micromonosporales</taxon>
        <taxon>Micromonosporaceae</taxon>
        <taxon>Plantactinospora</taxon>
    </lineage>
</organism>
<dbReference type="Gene3D" id="2.30.110.10">
    <property type="entry name" value="Electron Transport, Fmn-binding Protein, Chain A"/>
    <property type="match status" value="1"/>
</dbReference>
<comment type="cofactor">
    <cofactor evidence="1">
        <name>FMN</name>
        <dbReference type="ChEBI" id="CHEBI:58210"/>
    </cofactor>
</comment>
<dbReference type="PANTHER" id="PTHR33798:SF5">
    <property type="entry name" value="FLAVIN REDUCTASE LIKE DOMAIN-CONTAINING PROTEIN"/>
    <property type="match status" value="1"/>
</dbReference>
<keyword evidence="3" id="KW-0288">FMN</keyword>
<dbReference type="EC" id="1.5.1.-" evidence="6"/>
<dbReference type="Proteomes" id="UP001596203">
    <property type="component" value="Unassembled WGS sequence"/>
</dbReference>
<dbReference type="SMART" id="SM00903">
    <property type="entry name" value="Flavin_Reduct"/>
    <property type="match status" value="1"/>
</dbReference>
<dbReference type="EMBL" id="JBHSPR010000023">
    <property type="protein sequence ID" value="MFC6019928.1"/>
    <property type="molecule type" value="Genomic_DNA"/>
</dbReference>
<evidence type="ECO:0000256" key="2">
    <source>
        <dbReference type="ARBA" id="ARBA00022630"/>
    </source>
</evidence>
<proteinExistence type="inferred from homology"/>
<comment type="similarity">
    <text evidence="4">Belongs to the flavoredoxin family.</text>
</comment>
<protein>
    <submittedName>
        <fullName evidence="6">Flavin reductase family protein</fullName>
        <ecNumber evidence="6">1.5.1.-</ecNumber>
    </submittedName>
</protein>